<dbReference type="EMBL" id="EU973773">
    <property type="protein sequence ID" value="ACG45891.1"/>
    <property type="molecule type" value="mRNA"/>
</dbReference>
<name>B6U958_MAIZE</name>
<dbReference type="AlphaFoldDB" id="B6U958"/>
<sequence>MDESMMDLENEAVLRNDCEKEAVLRNEFCQIVSL</sequence>
<proteinExistence type="evidence at transcript level"/>
<evidence type="ECO:0000313" key="1">
    <source>
        <dbReference type="EMBL" id="ACG45891.1"/>
    </source>
</evidence>
<accession>B6U958</accession>
<protein>
    <submittedName>
        <fullName evidence="1">Uncharacterized protein</fullName>
    </submittedName>
</protein>
<organism evidence="1">
    <name type="scientific">Zea mays</name>
    <name type="common">Maize</name>
    <dbReference type="NCBI Taxonomy" id="4577"/>
    <lineage>
        <taxon>Eukaryota</taxon>
        <taxon>Viridiplantae</taxon>
        <taxon>Streptophyta</taxon>
        <taxon>Embryophyta</taxon>
        <taxon>Tracheophyta</taxon>
        <taxon>Spermatophyta</taxon>
        <taxon>Magnoliopsida</taxon>
        <taxon>Liliopsida</taxon>
        <taxon>Poales</taxon>
        <taxon>Poaceae</taxon>
        <taxon>PACMAD clade</taxon>
        <taxon>Panicoideae</taxon>
        <taxon>Andropogonodae</taxon>
        <taxon>Andropogoneae</taxon>
        <taxon>Tripsacinae</taxon>
        <taxon>Zea</taxon>
    </lineage>
</organism>
<reference evidence="1" key="1">
    <citation type="journal article" date="2009" name="Plant Mol. Biol.">
        <title>Insights into corn genes derived from large-scale cDNA sequencing.</title>
        <authorList>
            <person name="Alexandrov N.N."/>
            <person name="Brover V.V."/>
            <person name="Freidin S."/>
            <person name="Troukhan M.E."/>
            <person name="Tatarinova T.V."/>
            <person name="Zhang H."/>
            <person name="Swaller T.J."/>
            <person name="Lu Y.P."/>
            <person name="Bouck J."/>
            <person name="Flavell R.B."/>
            <person name="Feldmann K.A."/>
        </authorList>
    </citation>
    <scope>NUCLEOTIDE SEQUENCE</scope>
</reference>